<name>A0A2S6NNV7_RHOGL</name>
<accession>A0A2S6NNV7</accession>
<evidence type="ECO:0000259" key="1">
    <source>
        <dbReference type="Pfam" id="PF11860"/>
    </source>
</evidence>
<sequence>MLLQRHAYWLEGTAVAVNGQADPVTCQAIGAFQRNAAALLDPDSLVSPHGFTLLWLNRAAIPPLRSPVFAPARIDRAGGGLVAADYARAAASLGSDAAVVQAVAETETCRAAWDDDGRPTILFERHDFSRLTRRQFDASHPDISNPVPGGYGPYAAQWPRLRRAAMLDETAALQSASWGAFQIMGENYGACGFASVDGFVEAMAASEQQQLDAFVAFVQRDPRTLTALRRRAWAAFARLYNGPDYADNDYDGKLAEAYRKFNAATA</sequence>
<comment type="caution">
    <text evidence="2">The sequence shown here is derived from an EMBL/GenBank/DDBJ whole genome shotgun (WGS) entry which is preliminary data.</text>
</comment>
<dbReference type="Pfam" id="PF11860">
    <property type="entry name" value="Muramidase"/>
    <property type="match status" value="1"/>
</dbReference>
<protein>
    <recommendedName>
        <fullName evidence="1">N-acetylmuramidase domain-containing protein</fullName>
    </recommendedName>
</protein>
<reference evidence="2 3" key="1">
    <citation type="journal article" date="2018" name="Arch. Microbiol.">
        <title>New insights into the metabolic potential of the phototrophic purple bacterium Rhodopila globiformis DSM 161(T) from its draft genome sequence and evidence for a vanadium-dependent nitrogenase.</title>
        <authorList>
            <person name="Imhoff J.F."/>
            <person name="Rahn T."/>
            <person name="Kunzel S."/>
            <person name="Neulinger S.C."/>
        </authorList>
    </citation>
    <scope>NUCLEOTIDE SEQUENCE [LARGE SCALE GENOMIC DNA]</scope>
    <source>
        <strain evidence="2 3">DSM 161</strain>
    </source>
</reference>
<gene>
    <name evidence="2" type="ORF">CCS01_01305</name>
</gene>
<evidence type="ECO:0000313" key="2">
    <source>
        <dbReference type="EMBL" id="PPQ39510.1"/>
    </source>
</evidence>
<dbReference type="OrthoDB" id="3809801at2"/>
<dbReference type="InterPro" id="IPR024408">
    <property type="entry name" value="Muramidase"/>
</dbReference>
<dbReference type="EMBL" id="NHRY01000033">
    <property type="protein sequence ID" value="PPQ39510.1"/>
    <property type="molecule type" value="Genomic_DNA"/>
</dbReference>
<keyword evidence="3" id="KW-1185">Reference proteome</keyword>
<proteinExistence type="predicted"/>
<dbReference type="Proteomes" id="UP000239724">
    <property type="component" value="Unassembled WGS sequence"/>
</dbReference>
<dbReference type="AlphaFoldDB" id="A0A2S6NNV7"/>
<evidence type="ECO:0000313" key="3">
    <source>
        <dbReference type="Proteomes" id="UP000239724"/>
    </source>
</evidence>
<feature type="domain" description="N-acetylmuramidase" evidence="1">
    <location>
        <begin position="97"/>
        <end position="261"/>
    </location>
</feature>
<organism evidence="2 3">
    <name type="scientific">Rhodopila globiformis</name>
    <name type="common">Rhodopseudomonas globiformis</name>
    <dbReference type="NCBI Taxonomy" id="1071"/>
    <lineage>
        <taxon>Bacteria</taxon>
        <taxon>Pseudomonadati</taxon>
        <taxon>Pseudomonadota</taxon>
        <taxon>Alphaproteobacteria</taxon>
        <taxon>Acetobacterales</taxon>
        <taxon>Acetobacteraceae</taxon>
        <taxon>Rhodopila</taxon>
    </lineage>
</organism>